<feature type="compositionally biased region" description="Polar residues" evidence="1">
    <location>
        <begin position="29"/>
        <end position="39"/>
    </location>
</feature>
<sequence>MLGYCGYAIQLTPATQDRRTPESRGVSVSGGQQHPSSSHRSFEPKPPPCTPNQHPAPSTTLPHPSASSPRAQSRTRSPRALTSPSHS</sequence>
<accession>A0A166E5L3</accession>
<dbReference type="Proteomes" id="UP000076532">
    <property type="component" value="Unassembled WGS sequence"/>
</dbReference>
<reference evidence="2 3" key="1">
    <citation type="journal article" date="2016" name="Mol. Biol. Evol.">
        <title>Comparative Genomics of Early-Diverging Mushroom-Forming Fungi Provides Insights into the Origins of Lignocellulose Decay Capabilities.</title>
        <authorList>
            <person name="Nagy L.G."/>
            <person name="Riley R."/>
            <person name="Tritt A."/>
            <person name="Adam C."/>
            <person name="Daum C."/>
            <person name="Floudas D."/>
            <person name="Sun H."/>
            <person name="Yadav J.S."/>
            <person name="Pangilinan J."/>
            <person name="Larsson K.H."/>
            <person name="Matsuura K."/>
            <person name="Barry K."/>
            <person name="Labutti K."/>
            <person name="Kuo R."/>
            <person name="Ohm R.A."/>
            <person name="Bhattacharya S.S."/>
            <person name="Shirouzu T."/>
            <person name="Yoshinaga Y."/>
            <person name="Martin F.M."/>
            <person name="Grigoriev I.V."/>
            <person name="Hibbett D.S."/>
        </authorList>
    </citation>
    <scope>NUCLEOTIDE SEQUENCE [LARGE SCALE GENOMIC DNA]</scope>
    <source>
        <strain evidence="2 3">CBS 109695</strain>
    </source>
</reference>
<dbReference type="AlphaFoldDB" id="A0A166E5L3"/>
<evidence type="ECO:0000313" key="3">
    <source>
        <dbReference type="Proteomes" id="UP000076532"/>
    </source>
</evidence>
<gene>
    <name evidence="2" type="ORF">FIBSPDRAFT_84743</name>
</gene>
<proteinExistence type="predicted"/>
<organism evidence="2 3">
    <name type="scientific">Athelia psychrophila</name>
    <dbReference type="NCBI Taxonomy" id="1759441"/>
    <lineage>
        <taxon>Eukaryota</taxon>
        <taxon>Fungi</taxon>
        <taxon>Dikarya</taxon>
        <taxon>Basidiomycota</taxon>
        <taxon>Agaricomycotina</taxon>
        <taxon>Agaricomycetes</taxon>
        <taxon>Agaricomycetidae</taxon>
        <taxon>Atheliales</taxon>
        <taxon>Atheliaceae</taxon>
        <taxon>Athelia</taxon>
    </lineage>
</organism>
<evidence type="ECO:0000256" key="1">
    <source>
        <dbReference type="SAM" id="MobiDB-lite"/>
    </source>
</evidence>
<feature type="compositionally biased region" description="Polar residues" evidence="1">
    <location>
        <begin position="51"/>
        <end position="87"/>
    </location>
</feature>
<name>A0A166E5L3_9AGAM</name>
<evidence type="ECO:0000313" key="2">
    <source>
        <dbReference type="EMBL" id="KZP15417.1"/>
    </source>
</evidence>
<keyword evidence="3" id="KW-1185">Reference proteome</keyword>
<feature type="region of interest" description="Disordered" evidence="1">
    <location>
        <begin position="1"/>
        <end position="87"/>
    </location>
</feature>
<protein>
    <submittedName>
        <fullName evidence="2">Uncharacterized protein</fullName>
    </submittedName>
</protein>
<dbReference type="EMBL" id="KV417605">
    <property type="protein sequence ID" value="KZP15417.1"/>
    <property type="molecule type" value="Genomic_DNA"/>
</dbReference>